<dbReference type="SUPFAM" id="SSF48264">
    <property type="entry name" value="Cytochrome P450"/>
    <property type="match status" value="1"/>
</dbReference>
<accession>W8RYU3</accession>
<keyword evidence="3" id="KW-0503">Monooxygenase</keyword>
<keyword evidence="4" id="KW-0472">Membrane</keyword>
<dbReference type="PANTHER" id="PTHR24293">
    <property type="entry name" value="CYTOCHROME P450 FAMILY 46 SUBFAMILY A"/>
    <property type="match status" value="1"/>
</dbReference>
<feature type="binding site" description="axial binding residue" evidence="2">
    <location>
        <position position="454"/>
    </location>
    <ligand>
        <name>heme</name>
        <dbReference type="ChEBI" id="CHEBI:30413"/>
    </ligand>
    <ligandPart>
        <name>Fe</name>
        <dbReference type="ChEBI" id="CHEBI:18248"/>
    </ligandPart>
</feature>
<gene>
    <name evidence="5" type="primary">CYP3049A1</name>
</gene>
<dbReference type="GO" id="GO:0006707">
    <property type="term" value="P:cholesterol catabolic process"/>
    <property type="evidence" value="ECO:0007669"/>
    <property type="project" value="InterPro"/>
</dbReference>
<evidence type="ECO:0000256" key="4">
    <source>
        <dbReference type="SAM" id="Phobius"/>
    </source>
</evidence>
<dbReference type="PRINTS" id="PR00463">
    <property type="entry name" value="EP450I"/>
</dbReference>
<organism evidence="5">
    <name type="scientific">Brachionus koreanus</name>
    <dbReference type="NCBI Taxonomy" id="1199090"/>
    <lineage>
        <taxon>Eukaryota</taxon>
        <taxon>Metazoa</taxon>
        <taxon>Spiralia</taxon>
        <taxon>Gnathifera</taxon>
        <taxon>Rotifera</taxon>
        <taxon>Eurotatoria</taxon>
        <taxon>Monogononta</taxon>
        <taxon>Pseudotrocha</taxon>
        <taxon>Ploima</taxon>
        <taxon>Brachionidae</taxon>
        <taxon>Brachionus</taxon>
    </lineage>
</organism>
<dbReference type="EMBL" id="KC905761">
    <property type="protein sequence ID" value="AHL88992.1"/>
    <property type="molecule type" value="mRNA"/>
</dbReference>
<dbReference type="InterPro" id="IPR002401">
    <property type="entry name" value="Cyt_P450_E_grp-I"/>
</dbReference>
<dbReference type="InterPro" id="IPR001128">
    <property type="entry name" value="Cyt_P450"/>
</dbReference>
<keyword evidence="3" id="KW-0560">Oxidoreductase</keyword>
<comment type="similarity">
    <text evidence="1 3">Belongs to the cytochrome P450 family.</text>
</comment>
<comment type="cofactor">
    <cofactor evidence="2">
        <name>heme</name>
        <dbReference type="ChEBI" id="CHEBI:30413"/>
    </cofactor>
</comment>
<reference evidence="5" key="2">
    <citation type="submission" date="2013-04" db="EMBL/GenBank/DDBJ databases">
        <authorList>
            <person name="Kim R.-O."/>
        </authorList>
    </citation>
    <scope>NUCLEOTIDE SEQUENCE</scope>
</reference>
<dbReference type="CDD" id="cd20613">
    <property type="entry name" value="CYP46A1-like"/>
    <property type="match status" value="1"/>
</dbReference>
<proteinExistence type="evidence at transcript level"/>
<dbReference type="InterPro" id="IPR036396">
    <property type="entry name" value="Cyt_P450_sf"/>
</dbReference>
<name>W8RYU3_9BILA</name>
<dbReference type="Pfam" id="PF00067">
    <property type="entry name" value="p450"/>
    <property type="match status" value="1"/>
</dbReference>
<dbReference type="Gene3D" id="1.10.630.10">
    <property type="entry name" value="Cytochrome P450"/>
    <property type="match status" value="1"/>
</dbReference>
<keyword evidence="4" id="KW-0812">Transmembrane</keyword>
<evidence type="ECO:0000256" key="3">
    <source>
        <dbReference type="RuleBase" id="RU000461"/>
    </source>
</evidence>
<reference evidence="5" key="1">
    <citation type="journal article" date="2013" name="Environ. Sci. Technol.">
        <title>Expression pattern of entire cytochrome P450 genes and response of defensomes in the benzo[a]pyrene-exposed monogonont rotifer Brachionus koreanus.</title>
        <authorList>
            <person name="Kim R.O."/>
            <person name="Kim B.M."/>
            <person name="Jeong C.B."/>
            <person name="Nelson D.R."/>
            <person name="Lee J.S."/>
            <person name="Rhee J.S."/>
        </authorList>
    </citation>
    <scope>NUCLEOTIDE SEQUENCE</scope>
</reference>
<dbReference type="PROSITE" id="PS00086">
    <property type="entry name" value="CYTOCHROME_P450"/>
    <property type="match status" value="1"/>
</dbReference>
<sequence>MDLLRNLTLKEIGLLLFSSTSSFLIYLTLKQYIRLKRYRHIPHPKTSGLFRFFTGNLNELQALKDDIGFSGLILKWFNELGPVFKVYFFGEIIVSVNGPEAVKKVTIDLDLHKNDLTYNLLAFPYSERALGTGLVTEIDKDKWKKSRALFNHAFQRNVLKTFLDEFNQKSNLLMEKLRSKADGKTMVTMFPEVNKLALDIISSVAFGFNNNSINQSENYLNKLIINLLEGINELLVDPLVQIKPNKLKMIKEFKNSLKELREFSRDHINQRIKDLENKEHVPNDILTIIIKNYDGDSFDMDDLIDQFLTFFIAGQETTANSLAFAILELGRNPESFLKLREEVDKYIGFRNYISLDDLANLDYTSCVFKETLRKYPPAPEFSRKTHKEIEINGVKIPANTWLMCSPYISGHNPEYFPEPEEFKPERFLKESEFSKKNLINSYTFFPFSLGPRNCIGQNFAKIEAKIFLAKFVQNFDIRLDESQSYGQKELLTLRPKDGCRVYLSQRSF</sequence>
<dbReference type="PANTHER" id="PTHR24293:SF0">
    <property type="entry name" value="CYP46A1 PROTEIN-RELATED"/>
    <property type="match status" value="1"/>
</dbReference>
<protein>
    <submittedName>
        <fullName evidence="5">Cytochrome p450 3049A1</fullName>
    </submittedName>
</protein>
<dbReference type="GO" id="GO:0005506">
    <property type="term" value="F:iron ion binding"/>
    <property type="evidence" value="ECO:0007669"/>
    <property type="project" value="InterPro"/>
</dbReference>
<keyword evidence="2 3" id="KW-0349">Heme</keyword>
<feature type="transmembrane region" description="Helical" evidence="4">
    <location>
        <begin position="12"/>
        <end position="29"/>
    </location>
</feature>
<evidence type="ECO:0000256" key="2">
    <source>
        <dbReference type="PIRSR" id="PIRSR602401-1"/>
    </source>
</evidence>
<dbReference type="GO" id="GO:0020037">
    <property type="term" value="F:heme binding"/>
    <property type="evidence" value="ECO:0007669"/>
    <property type="project" value="InterPro"/>
</dbReference>
<dbReference type="InterPro" id="IPR017972">
    <property type="entry name" value="Cyt_P450_CS"/>
</dbReference>
<dbReference type="PRINTS" id="PR00385">
    <property type="entry name" value="P450"/>
</dbReference>
<keyword evidence="2 3" id="KW-0408">Iron</keyword>
<dbReference type="AlphaFoldDB" id="W8RYU3"/>
<evidence type="ECO:0000256" key="1">
    <source>
        <dbReference type="ARBA" id="ARBA00010617"/>
    </source>
</evidence>
<keyword evidence="4" id="KW-1133">Transmembrane helix</keyword>
<evidence type="ECO:0000313" key="5">
    <source>
        <dbReference type="EMBL" id="AHL88992.1"/>
    </source>
</evidence>
<dbReference type="GO" id="GO:0033781">
    <property type="term" value="F:cholesterol 24-hydroxylase activity"/>
    <property type="evidence" value="ECO:0007669"/>
    <property type="project" value="InterPro"/>
</dbReference>
<dbReference type="InterPro" id="IPR039983">
    <property type="entry name" value="CYP46A1"/>
</dbReference>
<keyword evidence="2 3" id="KW-0479">Metal-binding</keyword>